<comment type="caution">
    <text evidence="1">The sequence shown here is derived from an EMBL/GenBank/DDBJ whole genome shotgun (WGS) entry which is preliminary data.</text>
</comment>
<protein>
    <recommendedName>
        <fullName evidence="3">Restriction endonuclease</fullName>
    </recommendedName>
</protein>
<gene>
    <name evidence="1" type="ORF">IEG06_02575</name>
</gene>
<reference evidence="1 2" key="1">
    <citation type="submission" date="2020-09" db="EMBL/GenBank/DDBJ databases">
        <title>Bacillus nautilus sp. nov., Chryseoglobus crepusculi sp. nov, and Psychrobacter noctis sp. nov., isolated from deep-sea sponges from the equatorial Atlantic.</title>
        <authorList>
            <person name="Stennett H.L."/>
            <person name="Williams S.E."/>
        </authorList>
    </citation>
    <scope>NUCLEOTIDE SEQUENCE [LARGE SCALE GENOMIC DNA]</scope>
    <source>
        <strain evidence="1 2">28M-24</strain>
    </source>
</reference>
<dbReference type="Proteomes" id="UP000627521">
    <property type="component" value="Unassembled WGS sequence"/>
</dbReference>
<accession>A0ABR8LTM5</accession>
<name>A0ABR8LTM5_9FLAO</name>
<proteinExistence type="predicted"/>
<keyword evidence="2" id="KW-1185">Reference proteome</keyword>
<evidence type="ECO:0008006" key="3">
    <source>
        <dbReference type="Google" id="ProtNLM"/>
    </source>
</evidence>
<evidence type="ECO:0000313" key="1">
    <source>
        <dbReference type="EMBL" id="MBD3862319.1"/>
    </source>
</evidence>
<organism evidence="1 2">
    <name type="scientific">Olleya marilimosa</name>
    <dbReference type="NCBI Taxonomy" id="272164"/>
    <lineage>
        <taxon>Bacteria</taxon>
        <taxon>Pseudomonadati</taxon>
        <taxon>Bacteroidota</taxon>
        <taxon>Flavobacteriia</taxon>
        <taxon>Flavobacteriales</taxon>
        <taxon>Flavobacteriaceae</taxon>
    </lineage>
</organism>
<dbReference type="EMBL" id="JACXXH010000001">
    <property type="protein sequence ID" value="MBD3862319.1"/>
    <property type="molecule type" value="Genomic_DNA"/>
</dbReference>
<sequence length="320" mass="36312">MDKLNTTEINAVLKDVRSAYRLLALYQKRLLDIVKYTASTYNVSFNSGWSKFSNAASHGNKASIDKSSWDWLNLYLYEFNLGSIKRDGDSYHFKIVHQADTGYYDVSKDQKTSIDNVDQFAEVSVSSTRLFFVVSKNDNGCPKQHILNGNLSSQNQSKLIKGNWLAVPYDLQRFANQADADIVLNEFNAICKENFGIDLINGLKTKNEIIDIINTKYDVFLTGNNTNCATIASNKKVWWFTIPVLKFEEDVHLLLNTTDRVIWIVLPKGLINLNLLKIREDNGKIDLEISADGDFKFLHDLKSGGTGFDFSGFVKETLQF</sequence>
<evidence type="ECO:0000313" key="2">
    <source>
        <dbReference type="Proteomes" id="UP000627521"/>
    </source>
</evidence>
<dbReference type="RefSeq" id="WP_191100892.1">
    <property type="nucleotide sequence ID" value="NZ_JACXXH010000001.1"/>
</dbReference>